<dbReference type="InterPro" id="IPR015002">
    <property type="entry name" value="T6SS_Tdi1_C"/>
</dbReference>
<gene>
    <name evidence="2" type="ORF">BSF38_00105</name>
</gene>
<protein>
    <recommendedName>
        <fullName evidence="1">T6SS immunity protein Tdi1 C-terminal domain-containing protein</fullName>
    </recommendedName>
</protein>
<dbReference type="AlphaFoldDB" id="A0A1U7CIE0"/>
<accession>A0A1U7CIE0</accession>
<dbReference type="STRING" id="1387353.BSF38_00105"/>
<dbReference type="EMBL" id="CP019082">
    <property type="protein sequence ID" value="APW58704.1"/>
    <property type="molecule type" value="Genomic_DNA"/>
</dbReference>
<dbReference type="Proteomes" id="UP000186309">
    <property type="component" value="Chromosome"/>
</dbReference>
<dbReference type="KEGG" id="pbor:BSF38_00105"/>
<evidence type="ECO:0000259" key="1">
    <source>
        <dbReference type="Pfam" id="PF08906"/>
    </source>
</evidence>
<proteinExistence type="predicted"/>
<dbReference type="OrthoDB" id="672028at2"/>
<dbReference type="RefSeq" id="WP_076342982.1">
    <property type="nucleotide sequence ID" value="NZ_CP019082.1"/>
</dbReference>
<reference evidence="3" key="1">
    <citation type="submission" date="2016-12" db="EMBL/GenBank/DDBJ databases">
        <title>Comparative genomics of four Isosphaeraceae planctomycetes: a common pool of plasmids and glycoside hydrolase genes.</title>
        <authorList>
            <person name="Ivanova A."/>
        </authorList>
    </citation>
    <scope>NUCLEOTIDE SEQUENCE [LARGE SCALE GENOMIC DNA]</scope>
    <source>
        <strain evidence="3">PX4</strain>
    </source>
</reference>
<feature type="domain" description="T6SS immunity protein Tdi1 C-terminal" evidence="1">
    <location>
        <begin position="65"/>
        <end position="132"/>
    </location>
</feature>
<evidence type="ECO:0000313" key="2">
    <source>
        <dbReference type="EMBL" id="APW58704.1"/>
    </source>
</evidence>
<evidence type="ECO:0000313" key="3">
    <source>
        <dbReference type="Proteomes" id="UP000186309"/>
    </source>
</evidence>
<sequence>MPARDYLIDHSGFDWTDLLSGWAWLLPVEVTVWLMNRFGDLFLTSPGGTVHLLDVGAGSLTRLAEDRNDFFRKLDEEGNADDWLMIPLVDRLTAAGIRLQSGQCYSFVVPPVLGGDYTAENTVVLPIKEHYEAYGSYHCSLRGMPDGTQVSIEVKNPPPS</sequence>
<organism evidence="2 3">
    <name type="scientific">Paludisphaera borealis</name>
    <dbReference type="NCBI Taxonomy" id="1387353"/>
    <lineage>
        <taxon>Bacteria</taxon>
        <taxon>Pseudomonadati</taxon>
        <taxon>Planctomycetota</taxon>
        <taxon>Planctomycetia</taxon>
        <taxon>Isosphaerales</taxon>
        <taxon>Isosphaeraceae</taxon>
        <taxon>Paludisphaera</taxon>
    </lineage>
</organism>
<name>A0A1U7CIE0_9BACT</name>
<dbReference type="Pfam" id="PF08906">
    <property type="entry name" value="T6SS_Tdi1_C"/>
    <property type="match status" value="1"/>
</dbReference>
<keyword evidence="3" id="KW-1185">Reference proteome</keyword>